<dbReference type="GO" id="GO:0005829">
    <property type="term" value="C:cytosol"/>
    <property type="evidence" value="ECO:0007669"/>
    <property type="project" value="TreeGrafter"/>
</dbReference>
<dbReference type="InterPro" id="IPR002711">
    <property type="entry name" value="HNH"/>
</dbReference>
<comment type="caution">
    <text evidence="7">The sequence shown here is derived from an EMBL/GenBank/DDBJ whole genome shotgun (WGS) entry which is preliminary data.</text>
</comment>
<evidence type="ECO:0000256" key="2">
    <source>
        <dbReference type="ARBA" id="ARBA00022801"/>
    </source>
</evidence>
<dbReference type="GO" id="GO:0004519">
    <property type="term" value="F:endonuclease activity"/>
    <property type="evidence" value="ECO:0007669"/>
    <property type="project" value="UniProtKB-KW"/>
</dbReference>
<dbReference type="Proteomes" id="UP000036102">
    <property type="component" value="Unassembled WGS sequence"/>
</dbReference>
<evidence type="ECO:0000313" key="7">
    <source>
        <dbReference type="EMBL" id="KMQ75291.1"/>
    </source>
</evidence>
<evidence type="ECO:0000313" key="8">
    <source>
        <dbReference type="Proteomes" id="UP000036102"/>
    </source>
</evidence>
<dbReference type="SMART" id="SM00507">
    <property type="entry name" value="HNHc"/>
    <property type="match status" value="1"/>
</dbReference>
<feature type="region of interest" description="Disordered" evidence="5">
    <location>
        <begin position="28"/>
        <end position="51"/>
    </location>
</feature>
<dbReference type="PATRIC" id="fig|1658765.3.peg.1487"/>
<organism evidence="7 8">
    <name type="scientific">Marinobacter subterrani</name>
    <dbReference type="NCBI Taxonomy" id="1658765"/>
    <lineage>
        <taxon>Bacteria</taxon>
        <taxon>Pseudomonadati</taxon>
        <taxon>Pseudomonadota</taxon>
        <taxon>Gammaproteobacteria</taxon>
        <taxon>Pseudomonadales</taxon>
        <taxon>Marinobacteraceae</taxon>
        <taxon>Marinobacter</taxon>
    </lineage>
</organism>
<dbReference type="GO" id="GO:0003676">
    <property type="term" value="F:nucleic acid binding"/>
    <property type="evidence" value="ECO:0007669"/>
    <property type="project" value="InterPro"/>
</dbReference>
<keyword evidence="8" id="KW-1185">Reference proteome</keyword>
<protein>
    <recommendedName>
        <fullName evidence="4">Putative HNH nuclease YajD</fullName>
    </recommendedName>
</protein>
<dbReference type="RefSeq" id="WP_082146429.1">
    <property type="nucleotide sequence ID" value="NZ_LFBU01000001.1"/>
</dbReference>
<dbReference type="GO" id="GO:0016787">
    <property type="term" value="F:hydrolase activity"/>
    <property type="evidence" value="ECO:0007669"/>
    <property type="project" value="UniProtKB-KW"/>
</dbReference>
<gene>
    <name evidence="7" type="ORF">Msub_11493</name>
</gene>
<keyword evidence="7" id="KW-0255">Endonuclease</keyword>
<evidence type="ECO:0000256" key="3">
    <source>
        <dbReference type="ARBA" id="ARBA00038412"/>
    </source>
</evidence>
<dbReference type="PANTHER" id="PTHR41286">
    <property type="entry name" value="HNH NUCLEASE YAJD-RELATED"/>
    <property type="match status" value="1"/>
</dbReference>
<keyword evidence="1" id="KW-0540">Nuclease</keyword>
<dbReference type="GO" id="GO:0008270">
    <property type="term" value="F:zinc ion binding"/>
    <property type="evidence" value="ECO:0007669"/>
    <property type="project" value="InterPro"/>
</dbReference>
<dbReference type="AlphaFoldDB" id="A0A0J7JBV3"/>
<accession>A0A0J7JBV3</accession>
<dbReference type="Pfam" id="PF01844">
    <property type="entry name" value="HNH"/>
    <property type="match status" value="1"/>
</dbReference>
<dbReference type="EMBL" id="LFBU01000001">
    <property type="protein sequence ID" value="KMQ75291.1"/>
    <property type="molecule type" value="Genomic_DNA"/>
</dbReference>
<dbReference type="STRING" id="1658765.Msub_11493"/>
<evidence type="ECO:0000256" key="4">
    <source>
        <dbReference type="ARBA" id="ARBA00040194"/>
    </source>
</evidence>
<dbReference type="PANTHER" id="PTHR41286:SF1">
    <property type="entry name" value="HNH NUCLEASE YAJD-RELATED"/>
    <property type="match status" value="1"/>
</dbReference>
<feature type="domain" description="HNH nuclease" evidence="6">
    <location>
        <begin position="56"/>
        <end position="111"/>
    </location>
</feature>
<dbReference type="CDD" id="cd00085">
    <property type="entry name" value="HNHc"/>
    <property type="match status" value="1"/>
</dbReference>
<name>A0A0J7JBV3_9GAMM</name>
<proteinExistence type="inferred from homology"/>
<dbReference type="InterPro" id="IPR003615">
    <property type="entry name" value="HNH_nuc"/>
</dbReference>
<evidence type="ECO:0000256" key="1">
    <source>
        <dbReference type="ARBA" id="ARBA00022722"/>
    </source>
</evidence>
<sequence>MPARPLKPCCAPQCSELVRGQRYCDRHQHLAKQRDPVKDRERGSSAKRGYGNKWKKARLTFLSYHPLCTECDRQGRTTAATDVDHIVPHRGDPKLFWSQSNWQALCRSCHSAKTAREDGGFGNRRER</sequence>
<evidence type="ECO:0000259" key="6">
    <source>
        <dbReference type="SMART" id="SM00507"/>
    </source>
</evidence>
<keyword evidence="2" id="KW-0378">Hydrolase</keyword>
<evidence type="ECO:0000256" key="5">
    <source>
        <dbReference type="SAM" id="MobiDB-lite"/>
    </source>
</evidence>
<dbReference type="OrthoDB" id="9784774at2"/>
<comment type="similarity">
    <text evidence="3">Belongs to the HNH nuclease family.</text>
</comment>
<feature type="compositionally biased region" description="Basic and acidic residues" evidence="5">
    <location>
        <begin position="28"/>
        <end position="44"/>
    </location>
</feature>
<reference evidence="7 8" key="1">
    <citation type="submission" date="2015-06" db="EMBL/GenBank/DDBJ databases">
        <title>Marinobacter subterrani, a genetically tractable neutrophilic iron-oxidizing strain isolated from the Soudan Iron Mine.</title>
        <authorList>
            <person name="Bonis B.M."/>
            <person name="Gralnick J.A."/>
        </authorList>
    </citation>
    <scope>NUCLEOTIDE SEQUENCE [LARGE SCALE GENOMIC DNA]</scope>
    <source>
        <strain evidence="7 8">JG233</strain>
    </source>
</reference>
<dbReference type="Gene3D" id="1.10.30.50">
    <property type="match status" value="1"/>
</dbReference>